<dbReference type="Proteomes" id="UP001174909">
    <property type="component" value="Unassembled WGS sequence"/>
</dbReference>
<evidence type="ECO:0000313" key="1">
    <source>
        <dbReference type="EMBL" id="CAI8055817.1"/>
    </source>
</evidence>
<accession>A0AA35TXQ8</accession>
<evidence type="ECO:0000313" key="2">
    <source>
        <dbReference type="Proteomes" id="UP001174909"/>
    </source>
</evidence>
<protein>
    <submittedName>
        <fullName evidence="1">Uncharacterized protein</fullName>
    </submittedName>
</protein>
<comment type="caution">
    <text evidence="1">The sequence shown here is derived from an EMBL/GenBank/DDBJ whole genome shotgun (WGS) entry which is preliminary data.</text>
</comment>
<dbReference type="AlphaFoldDB" id="A0AA35TXQ8"/>
<proteinExistence type="predicted"/>
<keyword evidence="2" id="KW-1185">Reference proteome</keyword>
<reference evidence="1" key="1">
    <citation type="submission" date="2023-03" db="EMBL/GenBank/DDBJ databases">
        <authorList>
            <person name="Steffen K."/>
            <person name="Cardenas P."/>
        </authorList>
    </citation>
    <scope>NUCLEOTIDE SEQUENCE</scope>
</reference>
<sequence>MYIYNQFSHANNFYNIISTSKVKFSSAAKHNYTKSITVLSWRDIQNNALLYTCIYKYNNNNTVLGYAIIIQKVLTCYGIFYSSYRHIVDNTALG</sequence>
<gene>
    <name evidence="1" type="ORF">GBAR_LOCUS30442</name>
</gene>
<organism evidence="1 2">
    <name type="scientific">Geodia barretti</name>
    <name type="common">Barrett's horny sponge</name>
    <dbReference type="NCBI Taxonomy" id="519541"/>
    <lineage>
        <taxon>Eukaryota</taxon>
        <taxon>Metazoa</taxon>
        <taxon>Porifera</taxon>
        <taxon>Demospongiae</taxon>
        <taxon>Heteroscleromorpha</taxon>
        <taxon>Tetractinellida</taxon>
        <taxon>Astrophorina</taxon>
        <taxon>Geodiidae</taxon>
        <taxon>Geodia</taxon>
    </lineage>
</organism>
<name>A0AA35TXQ8_GEOBA</name>
<dbReference type="EMBL" id="CASHTH010004308">
    <property type="protein sequence ID" value="CAI8055817.1"/>
    <property type="molecule type" value="Genomic_DNA"/>
</dbReference>